<sequence length="84" mass="9734">MKSWMLISILLLSVLIHEAQGRIIRRLITNFDPTNVKMARKDENEHSGSVNNEQQQPVYETYPDTLEIAGMDYSLARRKPPIHN</sequence>
<dbReference type="Pfam" id="PF21529">
    <property type="entry name" value="GLV1-2"/>
    <property type="match status" value="1"/>
</dbReference>
<gene>
    <name evidence="2" type="ORF">CASFOL_032766</name>
</gene>
<name>A0ABD3C531_9LAMI</name>
<evidence type="ECO:0000313" key="2">
    <source>
        <dbReference type="EMBL" id="KAL3623950.1"/>
    </source>
</evidence>
<feature type="chain" id="PRO_5044793587" evidence="1">
    <location>
        <begin position="22"/>
        <end position="84"/>
    </location>
</feature>
<keyword evidence="1" id="KW-0732">Signal</keyword>
<protein>
    <submittedName>
        <fullName evidence="2">Uncharacterized protein</fullName>
    </submittedName>
</protein>
<organism evidence="2 3">
    <name type="scientific">Castilleja foliolosa</name>
    <dbReference type="NCBI Taxonomy" id="1961234"/>
    <lineage>
        <taxon>Eukaryota</taxon>
        <taxon>Viridiplantae</taxon>
        <taxon>Streptophyta</taxon>
        <taxon>Embryophyta</taxon>
        <taxon>Tracheophyta</taxon>
        <taxon>Spermatophyta</taxon>
        <taxon>Magnoliopsida</taxon>
        <taxon>eudicotyledons</taxon>
        <taxon>Gunneridae</taxon>
        <taxon>Pentapetalae</taxon>
        <taxon>asterids</taxon>
        <taxon>lamiids</taxon>
        <taxon>Lamiales</taxon>
        <taxon>Orobanchaceae</taxon>
        <taxon>Pedicularideae</taxon>
        <taxon>Castillejinae</taxon>
        <taxon>Castilleja</taxon>
    </lineage>
</organism>
<evidence type="ECO:0000256" key="1">
    <source>
        <dbReference type="SAM" id="SignalP"/>
    </source>
</evidence>
<accession>A0ABD3C531</accession>
<evidence type="ECO:0000313" key="3">
    <source>
        <dbReference type="Proteomes" id="UP001632038"/>
    </source>
</evidence>
<keyword evidence="3" id="KW-1185">Reference proteome</keyword>
<dbReference type="Proteomes" id="UP001632038">
    <property type="component" value="Unassembled WGS sequence"/>
</dbReference>
<dbReference type="EMBL" id="JAVIJP010000054">
    <property type="protein sequence ID" value="KAL3623950.1"/>
    <property type="molecule type" value="Genomic_DNA"/>
</dbReference>
<comment type="caution">
    <text evidence="2">The sequence shown here is derived from an EMBL/GenBank/DDBJ whole genome shotgun (WGS) entry which is preliminary data.</text>
</comment>
<dbReference type="AlphaFoldDB" id="A0ABD3C531"/>
<proteinExistence type="predicted"/>
<reference evidence="3" key="1">
    <citation type="journal article" date="2024" name="IScience">
        <title>Strigolactones Initiate the Formation of Haustorium-like Structures in Castilleja.</title>
        <authorList>
            <person name="Buerger M."/>
            <person name="Peterson D."/>
            <person name="Chory J."/>
        </authorList>
    </citation>
    <scope>NUCLEOTIDE SEQUENCE [LARGE SCALE GENOMIC DNA]</scope>
</reference>
<feature type="signal peptide" evidence="1">
    <location>
        <begin position="1"/>
        <end position="21"/>
    </location>
</feature>
<dbReference type="InterPro" id="IPR049306">
    <property type="entry name" value="GLV1-2"/>
</dbReference>